<keyword evidence="3" id="KW-1185">Reference proteome</keyword>
<dbReference type="Proteomes" id="UP000672657">
    <property type="component" value="Unassembled WGS sequence"/>
</dbReference>
<feature type="region of interest" description="Disordered" evidence="1">
    <location>
        <begin position="200"/>
        <end position="226"/>
    </location>
</feature>
<gene>
    <name evidence="2" type="ORF">LMG26411_01188</name>
</gene>
<comment type="caution">
    <text evidence="2">The sequence shown here is derived from an EMBL/GenBank/DDBJ whole genome shotgun (WGS) entry which is preliminary data.</text>
</comment>
<proteinExistence type="predicted"/>
<dbReference type="RefSeq" id="WP_211952379.1">
    <property type="nucleotide sequence ID" value="NZ_CAJPVI010000005.1"/>
</dbReference>
<accession>A0ABN7PYF6</accession>
<evidence type="ECO:0000313" key="3">
    <source>
        <dbReference type="Proteomes" id="UP000672657"/>
    </source>
</evidence>
<protein>
    <submittedName>
        <fullName evidence="2">Uncharacterized protein</fullName>
    </submittedName>
</protein>
<evidence type="ECO:0000256" key="1">
    <source>
        <dbReference type="SAM" id="MobiDB-lite"/>
    </source>
</evidence>
<dbReference type="EMBL" id="CAJPVI010000005">
    <property type="protein sequence ID" value="CAG2136051.1"/>
    <property type="molecule type" value="Genomic_DNA"/>
</dbReference>
<feature type="compositionally biased region" description="Basic and acidic residues" evidence="1">
    <location>
        <begin position="204"/>
        <end position="215"/>
    </location>
</feature>
<name>A0ABN7PYF6_9BURK</name>
<evidence type="ECO:0000313" key="2">
    <source>
        <dbReference type="EMBL" id="CAG2136051.1"/>
    </source>
</evidence>
<sequence>MSEKDEGAQDRPAGSAALTKYRAHGGGIELFRAYIDRRKADQQANLQRKTEVIEALNPTGGTGIPVDAFERLTSELTMLQILEELDPVIKDLLRFCMNPGLGGDQLPNLRSALRIGGDGHAPSDSEQAERKWAVQERWIGAYLTMQETGIYRSQNDIARDIAKALGVSQRTAINHWTDKKLAEPWQASWALSIEMRAKTRAQRKVREQQSGETSRRRGKLTFGKGV</sequence>
<reference evidence="2 3" key="1">
    <citation type="submission" date="2021-03" db="EMBL/GenBank/DDBJ databases">
        <authorList>
            <person name="Peeters C."/>
        </authorList>
    </citation>
    <scope>NUCLEOTIDE SEQUENCE [LARGE SCALE GENOMIC DNA]</scope>
    <source>
        <strain evidence="2 3">LMG 26411</strain>
    </source>
</reference>
<organism evidence="2 3">
    <name type="scientific">Cupriavidus numazuensis</name>
    <dbReference type="NCBI Taxonomy" id="221992"/>
    <lineage>
        <taxon>Bacteria</taxon>
        <taxon>Pseudomonadati</taxon>
        <taxon>Pseudomonadota</taxon>
        <taxon>Betaproteobacteria</taxon>
        <taxon>Burkholderiales</taxon>
        <taxon>Burkholderiaceae</taxon>
        <taxon>Cupriavidus</taxon>
    </lineage>
</organism>